<comment type="caution">
    <text evidence="2">The sequence shown here is derived from an EMBL/GenBank/DDBJ whole genome shotgun (WGS) entry which is preliminary data.</text>
</comment>
<proteinExistence type="predicted"/>
<sequence>MRTLETQLGQLSNAITNRPQRVLLSNTKVNPRNEGEEHCIAITLRSGKEILKPVEKPTSKPSVEEVIEEEQIKENDGEKPIEEVNVDSPSTSLSKPYPYNPPLPFPQRFQKKKLD</sequence>
<dbReference type="EMBL" id="JXTC01000210">
    <property type="protein sequence ID" value="PON81690.1"/>
    <property type="molecule type" value="Genomic_DNA"/>
</dbReference>
<gene>
    <name evidence="2" type="ORF">TorRG33x02_225090</name>
</gene>
<feature type="region of interest" description="Disordered" evidence="1">
    <location>
        <begin position="55"/>
        <end position="115"/>
    </location>
</feature>
<dbReference type="Proteomes" id="UP000237000">
    <property type="component" value="Unassembled WGS sequence"/>
</dbReference>
<accession>A0A2P5E864</accession>
<evidence type="ECO:0000256" key="1">
    <source>
        <dbReference type="SAM" id="MobiDB-lite"/>
    </source>
</evidence>
<dbReference type="InParanoid" id="A0A2P5E864"/>
<reference evidence="3" key="1">
    <citation type="submission" date="2016-06" db="EMBL/GenBank/DDBJ databases">
        <title>Parallel loss of symbiosis genes in relatives of nitrogen-fixing non-legume Parasponia.</title>
        <authorList>
            <person name="Van Velzen R."/>
            <person name="Holmer R."/>
            <person name="Bu F."/>
            <person name="Rutten L."/>
            <person name="Van Zeijl A."/>
            <person name="Liu W."/>
            <person name="Santuari L."/>
            <person name="Cao Q."/>
            <person name="Sharma T."/>
            <person name="Shen D."/>
            <person name="Roswanjaya Y."/>
            <person name="Wardhani T."/>
            <person name="Kalhor M.S."/>
            <person name="Jansen J."/>
            <person name="Van den Hoogen J."/>
            <person name="Gungor B."/>
            <person name="Hartog M."/>
            <person name="Hontelez J."/>
            <person name="Verver J."/>
            <person name="Yang W.-C."/>
            <person name="Schijlen E."/>
            <person name="Repin R."/>
            <person name="Schilthuizen M."/>
            <person name="Schranz E."/>
            <person name="Heidstra R."/>
            <person name="Miyata K."/>
            <person name="Fedorova E."/>
            <person name="Kohlen W."/>
            <person name="Bisseling T."/>
            <person name="Smit S."/>
            <person name="Geurts R."/>
        </authorList>
    </citation>
    <scope>NUCLEOTIDE SEQUENCE [LARGE SCALE GENOMIC DNA]</scope>
    <source>
        <strain evidence="3">cv. RG33-2</strain>
    </source>
</reference>
<dbReference type="AlphaFoldDB" id="A0A2P5E864"/>
<protein>
    <submittedName>
        <fullName evidence="2">Uncharacterized protein</fullName>
    </submittedName>
</protein>
<dbReference type="OrthoDB" id="1435444at2759"/>
<evidence type="ECO:0000313" key="2">
    <source>
        <dbReference type="EMBL" id="PON81690.1"/>
    </source>
</evidence>
<evidence type="ECO:0000313" key="3">
    <source>
        <dbReference type="Proteomes" id="UP000237000"/>
    </source>
</evidence>
<name>A0A2P5E864_TREOI</name>
<feature type="compositionally biased region" description="Basic and acidic residues" evidence="1">
    <location>
        <begin position="70"/>
        <end position="82"/>
    </location>
</feature>
<keyword evidence="3" id="KW-1185">Reference proteome</keyword>
<organism evidence="2 3">
    <name type="scientific">Trema orientale</name>
    <name type="common">Charcoal tree</name>
    <name type="synonym">Celtis orientalis</name>
    <dbReference type="NCBI Taxonomy" id="63057"/>
    <lineage>
        <taxon>Eukaryota</taxon>
        <taxon>Viridiplantae</taxon>
        <taxon>Streptophyta</taxon>
        <taxon>Embryophyta</taxon>
        <taxon>Tracheophyta</taxon>
        <taxon>Spermatophyta</taxon>
        <taxon>Magnoliopsida</taxon>
        <taxon>eudicotyledons</taxon>
        <taxon>Gunneridae</taxon>
        <taxon>Pentapetalae</taxon>
        <taxon>rosids</taxon>
        <taxon>fabids</taxon>
        <taxon>Rosales</taxon>
        <taxon>Cannabaceae</taxon>
        <taxon>Trema</taxon>
    </lineage>
</organism>